<dbReference type="PANTHER" id="PTHR43280">
    <property type="entry name" value="ARAC-FAMILY TRANSCRIPTIONAL REGULATOR"/>
    <property type="match status" value="1"/>
</dbReference>
<gene>
    <name evidence="5" type="ORF">C823_00697</name>
</gene>
<accession>N2BDB7</accession>
<keyword evidence="6" id="KW-1185">Reference proteome</keyword>
<dbReference type="InterPro" id="IPR018062">
    <property type="entry name" value="HTH_AraC-typ_CS"/>
</dbReference>
<dbReference type="eggNOG" id="COG2207">
    <property type="taxonomic scope" value="Bacteria"/>
</dbReference>
<evidence type="ECO:0000313" key="6">
    <source>
        <dbReference type="Proteomes" id="UP000012589"/>
    </source>
</evidence>
<keyword evidence="2" id="KW-0238">DNA-binding</keyword>
<keyword evidence="3" id="KW-0804">Transcription</keyword>
<dbReference type="InterPro" id="IPR020449">
    <property type="entry name" value="Tscrpt_reg_AraC-type_HTH"/>
</dbReference>
<dbReference type="CDD" id="cd02208">
    <property type="entry name" value="cupin_RmlC-like"/>
    <property type="match status" value="1"/>
</dbReference>
<dbReference type="EMBL" id="AQFT01000023">
    <property type="protein sequence ID" value="EMZ36330.1"/>
    <property type="molecule type" value="Genomic_DNA"/>
</dbReference>
<keyword evidence="1" id="KW-0805">Transcription regulation</keyword>
<evidence type="ECO:0000313" key="5">
    <source>
        <dbReference type="EMBL" id="EMZ36330.1"/>
    </source>
</evidence>
<dbReference type="InterPro" id="IPR014710">
    <property type="entry name" value="RmlC-like_jellyroll"/>
</dbReference>
<feature type="domain" description="HTH araC/xylS-type" evidence="4">
    <location>
        <begin position="200"/>
        <end position="298"/>
    </location>
</feature>
<name>N2BDB7_9FIRM</name>
<dbReference type="InterPro" id="IPR003313">
    <property type="entry name" value="AraC-bd"/>
</dbReference>
<evidence type="ECO:0000256" key="3">
    <source>
        <dbReference type="ARBA" id="ARBA00023163"/>
    </source>
</evidence>
<dbReference type="PRINTS" id="PR00032">
    <property type="entry name" value="HTHARAC"/>
</dbReference>
<evidence type="ECO:0000256" key="2">
    <source>
        <dbReference type="ARBA" id="ARBA00023125"/>
    </source>
</evidence>
<dbReference type="Pfam" id="PF02311">
    <property type="entry name" value="AraC_binding"/>
    <property type="match status" value="1"/>
</dbReference>
<dbReference type="GO" id="GO:0043565">
    <property type="term" value="F:sequence-specific DNA binding"/>
    <property type="evidence" value="ECO:0007669"/>
    <property type="project" value="InterPro"/>
</dbReference>
<evidence type="ECO:0000256" key="1">
    <source>
        <dbReference type="ARBA" id="ARBA00023015"/>
    </source>
</evidence>
<dbReference type="SUPFAM" id="SSF51182">
    <property type="entry name" value="RmlC-like cupins"/>
    <property type="match status" value="1"/>
</dbReference>
<dbReference type="GO" id="GO:0003700">
    <property type="term" value="F:DNA-binding transcription factor activity"/>
    <property type="evidence" value="ECO:0007669"/>
    <property type="project" value="InterPro"/>
</dbReference>
<dbReference type="PROSITE" id="PS01124">
    <property type="entry name" value="HTH_ARAC_FAMILY_2"/>
    <property type="match status" value="1"/>
</dbReference>
<dbReference type="STRING" id="1235802.C823_00697"/>
<proteinExistence type="predicted"/>
<dbReference type="Gene3D" id="1.10.10.60">
    <property type="entry name" value="Homeodomain-like"/>
    <property type="match status" value="2"/>
</dbReference>
<dbReference type="AlphaFoldDB" id="N2BDB7"/>
<dbReference type="InterPro" id="IPR009057">
    <property type="entry name" value="Homeodomain-like_sf"/>
</dbReference>
<dbReference type="PATRIC" id="fig|1235802.3.peg.744"/>
<dbReference type="PROSITE" id="PS00041">
    <property type="entry name" value="HTH_ARAC_FAMILY_1"/>
    <property type="match status" value="1"/>
</dbReference>
<evidence type="ECO:0000259" key="4">
    <source>
        <dbReference type="PROSITE" id="PS01124"/>
    </source>
</evidence>
<dbReference type="Gene3D" id="2.60.120.10">
    <property type="entry name" value="Jelly Rolls"/>
    <property type="match status" value="1"/>
</dbReference>
<dbReference type="SMART" id="SM00342">
    <property type="entry name" value="HTH_ARAC"/>
    <property type="match status" value="1"/>
</dbReference>
<organism evidence="5 6">
    <name type="scientific">Eubacterium plexicaudatum ASF492</name>
    <dbReference type="NCBI Taxonomy" id="1235802"/>
    <lineage>
        <taxon>Bacteria</taxon>
        <taxon>Bacillati</taxon>
        <taxon>Bacillota</taxon>
        <taxon>Clostridia</taxon>
        <taxon>Eubacteriales</taxon>
        <taxon>Eubacteriaceae</taxon>
        <taxon>Eubacterium</taxon>
    </lineage>
</organism>
<protein>
    <recommendedName>
        <fullName evidence="4">HTH araC/xylS-type domain-containing protein</fullName>
    </recommendedName>
</protein>
<sequence>MQLKTLQIGTDLREHFPYSCNSIPLCICIDNFDDYLHREWGCHWHEEIEFGIVRKGTVQFTIYNGQEGFCKELHPGDGIFLNSGCLHSARALVPDTVIAELALPVTFFQKPFESTAHQIVQPVTESEITDIALKEATPDDQPLLSGIQEICSITDRETGYELHFIETVCKIWRLLTIRILHDKQTGRIPAANKVQEQRMKQLLLFIHGHYSEHISIDDIAKSASISRTECFRCFHAIIKKSPSEYLTEYRLSMASMMLANTDRTLSDISCSCGFNSPSYFGKLFREQCGTSPKKYREKFYIQE</sequence>
<dbReference type="OrthoDB" id="9791615at2"/>
<dbReference type="SUPFAM" id="SSF46689">
    <property type="entry name" value="Homeodomain-like"/>
    <property type="match status" value="2"/>
</dbReference>
<comment type="caution">
    <text evidence="5">The sequence shown here is derived from an EMBL/GenBank/DDBJ whole genome shotgun (WGS) entry which is preliminary data.</text>
</comment>
<dbReference type="PANTHER" id="PTHR43280:SF28">
    <property type="entry name" value="HTH-TYPE TRANSCRIPTIONAL ACTIVATOR RHAS"/>
    <property type="match status" value="1"/>
</dbReference>
<dbReference type="InterPro" id="IPR011051">
    <property type="entry name" value="RmlC_Cupin_sf"/>
</dbReference>
<dbReference type="Proteomes" id="UP000012589">
    <property type="component" value="Unassembled WGS sequence"/>
</dbReference>
<reference evidence="5 6" key="1">
    <citation type="journal article" date="2014" name="Genome Announc.">
        <title>Draft genome sequences of the altered schaedler flora, a defined bacterial community from gnotobiotic mice.</title>
        <authorList>
            <person name="Wannemuehler M.J."/>
            <person name="Overstreet A.M."/>
            <person name="Ward D.V."/>
            <person name="Phillips G.J."/>
        </authorList>
    </citation>
    <scope>NUCLEOTIDE SEQUENCE [LARGE SCALE GENOMIC DNA]</scope>
    <source>
        <strain evidence="5 6">ASF492</strain>
    </source>
</reference>
<dbReference type="Pfam" id="PF12833">
    <property type="entry name" value="HTH_18"/>
    <property type="match status" value="1"/>
</dbReference>
<dbReference type="InterPro" id="IPR018060">
    <property type="entry name" value="HTH_AraC"/>
</dbReference>
<dbReference type="HOGENOM" id="CLU_000445_88_3_9"/>